<dbReference type="EC" id="4.2.1.118" evidence="2"/>
<dbReference type="SUPFAM" id="SSF51658">
    <property type="entry name" value="Xylose isomerase-like"/>
    <property type="match status" value="1"/>
</dbReference>
<feature type="binding site" evidence="2">
    <location>
        <position position="584"/>
    </location>
    <ligand>
        <name>Mg(2+)</name>
        <dbReference type="ChEBI" id="CHEBI:18420"/>
    </ligand>
</feature>
<dbReference type="InterPro" id="IPR013022">
    <property type="entry name" value="Xyl_isomerase-like_TIM-brl"/>
</dbReference>
<dbReference type="InterPro" id="IPR037523">
    <property type="entry name" value="VOC_core"/>
</dbReference>
<feature type="compositionally biased region" description="Basic residues" evidence="3">
    <location>
        <begin position="644"/>
        <end position="653"/>
    </location>
</feature>
<feature type="binding site" evidence="2">
    <location>
        <position position="168"/>
    </location>
    <ligand>
        <name>a divalent metal cation</name>
        <dbReference type="ChEBI" id="CHEBI:60240"/>
        <note>catalytic</note>
    </ligand>
</feature>
<keyword evidence="2" id="KW-0456">Lyase</keyword>
<dbReference type="PANTHER" id="PTHR12110:SF21">
    <property type="entry name" value="XYLOSE ISOMERASE-LIKE TIM BARREL DOMAIN-CONTAINING PROTEIN"/>
    <property type="match status" value="1"/>
</dbReference>
<proteinExistence type="inferred from homology"/>
<dbReference type="SUPFAM" id="SSF54593">
    <property type="entry name" value="Glyoxalase/Bleomycin resistance protein/Dihydroxybiphenyl dioxygenase"/>
    <property type="match status" value="1"/>
</dbReference>
<comment type="caution">
    <text evidence="5">The sequence shown here is derived from an EMBL/GenBank/DDBJ whole genome shotgun (WGS) entry which is preliminary data.</text>
</comment>
<comment type="cofactor">
    <cofactor evidence="2">
        <name>a divalent metal cation</name>
        <dbReference type="ChEBI" id="CHEBI:60240"/>
    </cofactor>
</comment>
<dbReference type="Gene3D" id="3.20.20.150">
    <property type="entry name" value="Divalent-metal-dependent TIM barrel enzymes"/>
    <property type="match status" value="1"/>
</dbReference>
<feature type="region of interest" description="Disordered" evidence="3">
    <location>
        <begin position="615"/>
        <end position="736"/>
    </location>
</feature>
<comment type="pathway">
    <text evidence="2">Aromatic compound metabolism; 3,4-dihydroxybenzoate biosynthesis.</text>
</comment>
<evidence type="ECO:0000256" key="2">
    <source>
        <dbReference type="HAMAP-Rule" id="MF_02238"/>
    </source>
</evidence>
<reference evidence="6" key="1">
    <citation type="journal article" date="2019" name="Int. J. Syst. Evol. Microbiol.">
        <title>The Global Catalogue of Microorganisms (GCM) 10K type strain sequencing project: providing services to taxonomists for standard genome sequencing and annotation.</title>
        <authorList>
            <consortium name="The Broad Institute Genomics Platform"/>
            <consortium name="The Broad Institute Genome Sequencing Center for Infectious Disease"/>
            <person name="Wu L."/>
            <person name="Ma J."/>
        </authorList>
    </citation>
    <scope>NUCLEOTIDE SEQUENCE [LARGE SCALE GENOMIC DNA]</scope>
    <source>
        <strain evidence="6">NBRC 105830</strain>
    </source>
</reference>
<dbReference type="Pfam" id="PF01261">
    <property type="entry name" value="AP_endonuc_2"/>
    <property type="match status" value="1"/>
</dbReference>
<dbReference type="HAMAP" id="MF_02238">
    <property type="entry name" value="DSD"/>
    <property type="match status" value="1"/>
</dbReference>
<keyword evidence="6" id="KW-1185">Reference proteome</keyword>
<dbReference type="Pfam" id="PF00903">
    <property type="entry name" value="Glyoxalase"/>
    <property type="match status" value="1"/>
</dbReference>
<comment type="catalytic activity">
    <reaction evidence="2">
        <text>3-dehydroshikimate = 3,4-dihydroxybenzoate + H2O</text>
        <dbReference type="Rhea" id="RHEA:24848"/>
        <dbReference type="ChEBI" id="CHEBI:15377"/>
        <dbReference type="ChEBI" id="CHEBI:16630"/>
        <dbReference type="ChEBI" id="CHEBI:36241"/>
        <dbReference type="EC" id="4.2.1.118"/>
    </reaction>
</comment>
<dbReference type="Gene3D" id="3.10.180.10">
    <property type="entry name" value="2,3-Dihydroxybiphenyl 1,2-Dioxygenase, domain 1"/>
    <property type="match status" value="2"/>
</dbReference>
<feature type="domain" description="VOC" evidence="4">
    <location>
        <begin position="443"/>
        <end position="576"/>
    </location>
</feature>
<sequence>MTALRTSIATVCLSGTLDEKLQACAAAGFDGVEIFEPDLVVSPLTPAQVRDRCAELGLTIDLYQPLRDLDGVSEDLFAANLRRAEAKFALMRELGATLVLVCTNVATATVDDDQVCADQLRRLGDLADRYDVSIAYEALAWGRYVNDFEHAARIVALADHPRVGTCLDSFHILSRRWDPSGIESLPTRSIFFVQLADAPDLDMDVLSWSRHHRLFPGQGSWDLAEFVVHLFKAGYAGPLSLEIFNDTFRQSDVQRTAVDAHRSLVWLADRAARRMEAEGLSAPVDVPALPPVDDPSAISFVEVRSPSVEHIESLLRAMGFTDHGRHRSKPAVSLWTLDDARVVLNQVDGSVGDEHIASIGFTVADPAASAARAEALQAVPVARETGAGDEELRAVTAPDGTEVFFVGTDSQGVSAWVDEFSSPARSSGEIHVDHVNLAQPWQHFDEAVLFLGSVLSLTPRPSVDVASPLGLVRSQVMDSDDHAIRLALNVVPPISAQGADPGQHFAQHVAFHCNDIVAFARAARDRGLSFLAIPENYYADLAARFDLSTEELETLRSLDLLYDRDDSGEFVHFYTETVGSIFLEVVERRGGYDGFGAPNAPVRLATQHARRLARGLPLDRQRPAAEHSPIPIHREEPHRGGRDLRRRQGHHVVRLGAEHPGRDQRADGRHHPRLRGRGRRGDAAADRLRALPQLDPAPPDEGAPTGRPRVDRAVVARVRSARRAHPRERPHHPAQG</sequence>
<organism evidence="5 6">
    <name type="scientific">Arsenicicoccus piscis</name>
    <dbReference type="NCBI Taxonomy" id="673954"/>
    <lineage>
        <taxon>Bacteria</taxon>
        <taxon>Bacillati</taxon>
        <taxon>Actinomycetota</taxon>
        <taxon>Actinomycetes</taxon>
        <taxon>Micrococcales</taxon>
        <taxon>Intrasporangiaceae</taxon>
        <taxon>Arsenicicoccus</taxon>
    </lineage>
</organism>
<evidence type="ECO:0000313" key="6">
    <source>
        <dbReference type="Proteomes" id="UP001157109"/>
    </source>
</evidence>
<dbReference type="Pfam" id="PF14696">
    <property type="entry name" value="Glyoxalase_5"/>
    <property type="match status" value="1"/>
</dbReference>
<dbReference type="EMBL" id="BSUJ01000001">
    <property type="protein sequence ID" value="GMA20599.1"/>
    <property type="molecule type" value="Genomic_DNA"/>
</dbReference>
<feature type="binding site" evidence="2">
    <location>
        <position position="194"/>
    </location>
    <ligand>
        <name>a divalent metal cation</name>
        <dbReference type="ChEBI" id="CHEBI:60240"/>
        <note>catalytic</note>
    </ligand>
</feature>
<keyword evidence="5" id="KW-0560">Oxidoreductase</keyword>
<feature type="binding site" evidence="2">
    <location>
        <position position="434"/>
    </location>
    <ligand>
        <name>Mg(2+)</name>
        <dbReference type="ChEBI" id="CHEBI:18420"/>
    </ligand>
</feature>
<dbReference type="PANTHER" id="PTHR12110">
    <property type="entry name" value="HYDROXYPYRUVATE ISOMERASE"/>
    <property type="match status" value="1"/>
</dbReference>
<feature type="compositionally biased region" description="Basic and acidic residues" evidence="3">
    <location>
        <begin position="679"/>
        <end position="689"/>
    </location>
</feature>
<accession>A0ABQ6HST7</accession>
<feature type="binding site" evidence="2">
    <location>
        <position position="137"/>
    </location>
    <ligand>
        <name>a divalent metal cation</name>
        <dbReference type="ChEBI" id="CHEBI:60240"/>
        <note>catalytic</note>
    </ligand>
</feature>
<protein>
    <recommendedName>
        <fullName evidence="2">3-dehydroshikimate dehydratase</fullName>
        <shortName evidence="2">DSD</shortName>
        <ecNumber evidence="2">4.2.1.118</ecNumber>
    </recommendedName>
</protein>
<keyword evidence="5" id="KW-0223">Dioxygenase</keyword>
<dbReference type="InterPro" id="IPR050312">
    <property type="entry name" value="IolE/XylAMocC-like"/>
</dbReference>
<gene>
    <name evidence="5" type="ORF">GCM10025862_26200</name>
</gene>
<feature type="compositionally biased region" description="Basic residues" evidence="3">
    <location>
        <begin position="719"/>
        <end position="736"/>
    </location>
</feature>
<dbReference type="GO" id="GO:0051213">
    <property type="term" value="F:dioxygenase activity"/>
    <property type="evidence" value="ECO:0007669"/>
    <property type="project" value="UniProtKB-KW"/>
</dbReference>
<keyword evidence="2" id="KW-0479">Metal-binding</keyword>
<evidence type="ECO:0000259" key="4">
    <source>
        <dbReference type="PROSITE" id="PS51819"/>
    </source>
</evidence>
<feature type="compositionally biased region" description="Basic and acidic residues" evidence="3">
    <location>
        <begin position="656"/>
        <end position="669"/>
    </location>
</feature>
<dbReference type="InterPro" id="IPR036237">
    <property type="entry name" value="Xyl_isomerase-like_sf"/>
</dbReference>
<evidence type="ECO:0000256" key="3">
    <source>
        <dbReference type="SAM" id="MobiDB-lite"/>
    </source>
</evidence>
<feature type="binding site" evidence="2">
    <location>
        <position position="508"/>
    </location>
    <ligand>
        <name>Mg(2+)</name>
        <dbReference type="ChEBI" id="CHEBI:18420"/>
    </ligand>
</feature>
<evidence type="ECO:0000313" key="5">
    <source>
        <dbReference type="EMBL" id="GMA20599.1"/>
    </source>
</evidence>
<feature type="compositionally biased region" description="Basic and acidic residues" evidence="3">
    <location>
        <begin position="632"/>
        <end position="643"/>
    </location>
</feature>
<dbReference type="InterPro" id="IPR004360">
    <property type="entry name" value="Glyas_Fos-R_dOase_dom"/>
</dbReference>
<dbReference type="InterPro" id="IPR043700">
    <property type="entry name" value="DSD"/>
</dbReference>
<feature type="binding site" evidence="2">
    <location>
        <position position="242"/>
    </location>
    <ligand>
        <name>a divalent metal cation</name>
        <dbReference type="ChEBI" id="CHEBI:60240"/>
        <note>catalytic</note>
    </ligand>
</feature>
<dbReference type="InterPro" id="IPR029068">
    <property type="entry name" value="Glyas_Bleomycin-R_OHBP_Dase"/>
</dbReference>
<dbReference type="Proteomes" id="UP001157109">
    <property type="component" value="Unassembled WGS sequence"/>
</dbReference>
<dbReference type="PROSITE" id="PS51819">
    <property type="entry name" value="VOC"/>
    <property type="match status" value="1"/>
</dbReference>
<comment type="similarity">
    <text evidence="2">Belongs to the bacterial two-domain DSD family.</text>
</comment>
<comment type="function">
    <text evidence="2">Catalyzes the conversion of 3-dehydroshikimate to protocatechuate (3,4-dihydroxybenzoate), a common intermediate of quinate and shikimate degradation pathways.</text>
</comment>
<name>A0ABQ6HST7_9MICO</name>
<evidence type="ECO:0000256" key="1">
    <source>
        <dbReference type="ARBA" id="ARBA00023277"/>
    </source>
</evidence>
<keyword evidence="1" id="KW-0119">Carbohydrate metabolism</keyword>